<evidence type="ECO:0000313" key="3">
    <source>
        <dbReference type="EMBL" id="MDN5201710.1"/>
    </source>
</evidence>
<reference evidence="3" key="1">
    <citation type="submission" date="2023-06" db="EMBL/GenBank/DDBJ databases">
        <title>Genomic of Parafulvivirga corallium.</title>
        <authorList>
            <person name="Wang G."/>
        </authorList>
    </citation>
    <scope>NUCLEOTIDE SEQUENCE</scope>
    <source>
        <strain evidence="3">BMA10</strain>
    </source>
</reference>
<dbReference type="Proteomes" id="UP001172082">
    <property type="component" value="Unassembled WGS sequence"/>
</dbReference>
<gene>
    <name evidence="3" type="ORF">QQ008_10065</name>
</gene>
<comment type="caution">
    <text evidence="3">The sequence shown here is derived from an EMBL/GenBank/DDBJ whole genome shotgun (WGS) entry which is preliminary data.</text>
</comment>
<dbReference type="PROSITE" id="PS50125">
    <property type="entry name" value="GUANYLATE_CYCLASE_2"/>
    <property type="match status" value="1"/>
</dbReference>
<keyword evidence="1" id="KW-0472">Membrane</keyword>
<dbReference type="PANTHER" id="PTHR43081:SF1">
    <property type="entry name" value="ADENYLATE CYCLASE, TERMINAL-DIFFERENTIATION SPECIFIC"/>
    <property type="match status" value="1"/>
</dbReference>
<name>A0ABT8KLV4_9BACT</name>
<dbReference type="EC" id="4.6.1.-" evidence="3"/>
<keyword evidence="4" id="KW-1185">Reference proteome</keyword>
<accession>A0ABT8KLV4</accession>
<evidence type="ECO:0000313" key="4">
    <source>
        <dbReference type="Proteomes" id="UP001172082"/>
    </source>
</evidence>
<keyword evidence="1" id="KW-0812">Transmembrane</keyword>
<sequence length="377" mass="43544">MIFGKAEPTELSCTLARMLMDQILLLKVYQYFKKVSIHFVVWFLAFIFWGLMRQFGHELVDGPDLGIGELVLIYAMLAVCAGIVFASVDVLLPTNFSKRTSFGKAVLFRTAIYFVIFIFLVVLGISAFTFFDEKELSLHERYRFIYSKEMLLLLFYCSLVVFHIHFVRELDRKFGKGNLLKMLLGSFHKPKEEDRVFMFLDLKSSTSIAEKLGHLKYSQMIQDCFLDLEAVFEYKAEVYQYVGDEVVLTWTKESGVAASNCLSAFFNYRKRLKERSNYYKARYDVIPQFKAGLNVGQIVVAEVGEKKREIAYHGDTINTAARIQSECGTRGEEILISRALFELVSQDDRYDFKSKGEVQLKGKLLKTEIYSVKEKED</sequence>
<keyword evidence="3" id="KW-0456">Lyase</keyword>
<dbReference type="InterPro" id="IPR001054">
    <property type="entry name" value="A/G_cyclase"/>
</dbReference>
<dbReference type="GO" id="GO:0016829">
    <property type="term" value="F:lyase activity"/>
    <property type="evidence" value="ECO:0007669"/>
    <property type="project" value="UniProtKB-KW"/>
</dbReference>
<evidence type="ECO:0000259" key="2">
    <source>
        <dbReference type="PROSITE" id="PS50125"/>
    </source>
</evidence>
<evidence type="ECO:0000256" key="1">
    <source>
        <dbReference type="SAM" id="Phobius"/>
    </source>
</evidence>
<feature type="transmembrane region" description="Helical" evidence="1">
    <location>
        <begin position="72"/>
        <end position="94"/>
    </location>
</feature>
<dbReference type="Gene3D" id="3.30.70.1230">
    <property type="entry name" value="Nucleotide cyclase"/>
    <property type="match status" value="1"/>
</dbReference>
<dbReference type="InterPro" id="IPR029787">
    <property type="entry name" value="Nucleotide_cyclase"/>
</dbReference>
<feature type="transmembrane region" description="Helical" evidence="1">
    <location>
        <begin position="150"/>
        <end position="167"/>
    </location>
</feature>
<feature type="domain" description="Guanylate cyclase" evidence="2">
    <location>
        <begin position="196"/>
        <end position="324"/>
    </location>
</feature>
<dbReference type="CDD" id="cd07302">
    <property type="entry name" value="CHD"/>
    <property type="match status" value="1"/>
</dbReference>
<protein>
    <submittedName>
        <fullName evidence="3">Adenylate/guanylate cyclase domain-containing protein</fullName>
        <ecNumber evidence="3">4.6.1.-</ecNumber>
    </submittedName>
</protein>
<keyword evidence="1" id="KW-1133">Transmembrane helix</keyword>
<dbReference type="RefSeq" id="WP_346751738.1">
    <property type="nucleotide sequence ID" value="NZ_JAUJEA010000003.1"/>
</dbReference>
<dbReference type="EMBL" id="JAUJEA010000003">
    <property type="protein sequence ID" value="MDN5201710.1"/>
    <property type="molecule type" value="Genomic_DNA"/>
</dbReference>
<dbReference type="Pfam" id="PF00211">
    <property type="entry name" value="Guanylate_cyc"/>
    <property type="match status" value="1"/>
</dbReference>
<feature type="transmembrane region" description="Helical" evidence="1">
    <location>
        <begin position="35"/>
        <end position="52"/>
    </location>
</feature>
<organism evidence="3 4">
    <name type="scientific">Splendidivirga corallicola</name>
    <dbReference type="NCBI Taxonomy" id="3051826"/>
    <lineage>
        <taxon>Bacteria</taxon>
        <taxon>Pseudomonadati</taxon>
        <taxon>Bacteroidota</taxon>
        <taxon>Cytophagia</taxon>
        <taxon>Cytophagales</taxon>
        <taxon>Splendidivirgaceae</taxon>
        <taxon>Splendidivirga</taxon>
    </lineage>
</organism>
<dbReference type="InterPro" id="IPR050697">
    <property type="entry name" value="Adenylyl/Guanylyl_Cyclase_3/4"/>
</dbReference>
<feature type="transmembrane region" description="Helical" evidence="1">
    <location>
        <begin position="106"/>
        <end position="130"/>
    </location>
</feature>
<dbReference type="SUPFAM" id="SSF55073">
    <property type="entry name" value="Nucleotide cyclase"/>
    <property type="match status" value="1"/>
</dbReference>
<proteinExistence type="predicted"/>
<dbReference type="PANTHER" id="PTHR43081">
    <property type="entry name" value="ADENYLATE CYCLASE, TERMINAL-DIFFERENTIATION SPECIFIC-RELATED"/>
    <property type="match status" value="1"/>
</dbReference>